<dbReference type="EMBL" id="CP023407">
    <property type="protein sequence ID" value="AYL34124.1"/>
    <property type="molecule type" value="Genomic_DNA"/>
</dbReference>
<dbReference type="PANTHER" id="PTHR30007">
    <property type="entry name" value="PHP DOMAIN PROTEIN"/>
    <property type="match status" value="1"/>
</dbReference>
<dbReference type="GO" id="GO:0006313">
    <property type="term" value="P:DNA transposition"/>
    <property type="evidence" value="ECO:0007669"/>
    <property type="project" value="InterPro"/>
</dbReference>
<sequence length="303" mass="33846">MVGRGELTDSAWERIAPLLPGVDGRGRPWRDHRQVINGVLWRLRTGAPWRDLPERYGPWQTVYERFARWEADGTWTRLLEQVQVRDDSIGTVEWTVSVDSTINRAHQHAAGARKKGPAAGDELEDPACATAGQALGRSRGGLTTKVHLACDGRGLPLAVVVTPGNVNDSTVFDEVMDGVKVPRTGAGRPRRRPDAVIADKAYSSRAIRQSLRRRGIRAVIPERADQKANRVRRGQAGGRPPAFDRELYKARNVVERCFNRLKQFRAIATRFDKLATRYKAGLHLAALILWLREPAQDRLSDSA</sequence>
<evidence type="ECO:0000313" key="3">
    <source>
        <dbReference type="EMBL" id="AYL34124.1"/>
    </source>
</evidence>
<dbReference type="Pfam" id="PF13340">
    <property type="entry name" value="DUF4096"/>
    <property type="match status" value="1"/>
</dbReference>
<proteinExistence type="predicted"/>
<keyword evidence="5" id="KW-1185">Reference proteome</keyword>
<dbReference type="NCBIfam" id="NF033580">
    <property type="entry name" value="transpos_IS5_3"/>
    <property type="match status" value="1"/>
</dbReference>
<gene>
    <name evidence="3" type="ORF">CNQ36_00980</name>
    <name evidence="4" type="ORF">CNQ36_09140</name>
</gene>
<dbReference type="GO" id="GO:0004803">
    <property type="term" value="F:transposase activity"/>
    <property type="evidence" value="ECO:0007669"/>
    <property type="project" value="InterPro"/>
</dbReference>
<dbReference type="KEGG" id="sfug:CNQ36_00980"/>
<evidence type="ECO:0000259" key="2">
    <source>
        <dbReference type="Pfam" id="PF13340"/>
    </source>
</evidence>
<feature type="domain" description="Insertion element IS402-like" evidence="2">
    <location>
        <begin position="7"/>
        <end position="78"/>
    </location>
</feature>
<dbReference type="PANTHER" id="PTHR30007:SF1">
    <property type="entry name" value="BLR1914 PROTEIN"/>
    <property type="match status" value="1"/>
</dbReference>
<dbReference type="KEGG" id="sfug:CNQ36_09140"/>
<dbReference type="RefSeq" id="WP_206278392.1">
    <property type="nucleotide sequence ID" value="NZ_CP023407.1"/>
</dbReference>
<evidence type="ECO:0000259" key="1">
    <source>
        <dbReference type="Pfam" id="PF01609"/>
    </source>
</evidence>
<dbReference type="InterPro" id="IPR025161">
    <property type="entry name" value="IS402-like_dom"/>
</dbReference>
<dbReference type="EMBL" id="CP023407">
    <property type="protein sequence ID" value="AYL35585.1"/>
    <property type="molecule type" value="Genomic_DNA"/>
</dbReference>
<feature type="domain" description="Transposase IS4-like" evidence="1">
    <location>
        <begin position="94"/>
        <end position="284"/>
    </location>
</feature>
<evidence type="ECO:0000313" key="5">
    <source>
        <dbReference type="Proteomes" id="UP000282170"/>
    </source>
</evidence>
<dbReference type="Proteomes" id="UP000282170">
    <property type="component" value="Chromosome"/>
</dbReference>
<dbReference type="InterPro" id="IPR002559">
    <property type="entry name" value="Transposase_11"/>
</dbReference>
<name>A0A494UPT4_9ACTN</name>
<dbReference type="AlphaFoldDB" id="A0A494UPT4"/>
<dbReference type="GO" id="GO:0003677">
    <property type="term" value="F:DNA binding"/>
    <property type="evidence" value="ECO:0007669"/>
    <property type="project" value="InterPro"/>
</dbReference>
<dbReference type="Pfam" id="PF01609">
    <property type="entry name" value="DDE_Tnp_1"/>
    <property type="match status" value="1"/>
</dbReference>
<dbReference type="GeneID" id="93882972"/>
<reference evidence="4 5" key="1">
    <citation type="submission" date="2017-09" db="EMBL/GenBank/DDBJ databases">
        <authorList>
            <person name="Zhang H."/>
            <person name="Hu S."/>
            <person name="Xu J."/>
            <person name="He Z."/>
        </authorList>
    </citation>
    <scope>NUCLEOTIDE SEQUENCE [LARGE SCALE GENOMIC DNA]</scope>
    <source>
        <strain evidence="4 5">TXX3120</strain>
    </source>
</reference>
<evidence type="ECO:0000313" key="4">
    <source>
        <dbReference type="EMBL" id="AYL35585.1"/>
    </source>
</evidence>
<accession>A0A494UPT4</accession>
<protein>
    <submittedName>
        <fullName evidence="4">IS5/IS1182 family transposase</fullName>
    </submittedName>
</protein>
<organism evidence="4 5">
    <name type="scientific">Streptomyces fungicidicus</name>
    <dbReference type="NCBI Taxonomy" id="68203"/>
    <lineage>
        <taxon>Bacteria</taxon>
        <taxon>Bacillati</taxon>
        <taxon>Actinomycetota</taxon>
        <taxon>Actinomycetes</taxon>
        <taxon>Kitasatosporales</taxon>
        <taxon>Streptomycetaceae</taxon>
        <taxon>Streptomyces</taxon>
    </lineage>
</organism>